<organism evidence="12 13">
    <name type="scientific">Petrolisthes cinctipes</name>
    <name type="common">Flat porcelain crab</name>
    <dbReference type="NCBI Taxonomy" id="88211"/>
    <lineage>
        <taxon>Eukaryota</taxon>
        <taxon>Metazoa</taxon>
        <taxon>Ecdysozoa</taxon>
        <taxon>Arthropoda</taxon>
        <taxon>Crustacea</taxon>
        <taxon>Multicrustacea</taxon>
        <taxon>Malacostraca</taxon>
        <taxon>Eumalacostraca</taxon>
        <taxon>Eucarida</taxon>
        <taxon>Decapoda</taxon>
        <taxon>Pleocyemata</taxon>
        <taxon>Anomura</taxon>
        <taxon>Galatheoidea</taxon>
        <taxon>Porcellanidae</taxon>
        <taxon>Petrolisthes</taxon>
    </lineage>
</organism>
<dbReference type="Pfam" id="PF10513">
    <property type="entry name" value="EPL1"/>
    <property type="match status" value="1"/>
</dbReference>
<dbReference type="InterPro" id="IPR011011">
    <property type="entry name" value="Znf_FYVE_PHD"/>
</dbReference>
<feature type="compositionally biased region" description="Basic and acidic residues" evidence="9">
    <location>
        <begin position="3099"/>
        <end position="3108"/>
    </location>
</feature>
<evidence type="ECO:0000259" key="10">
    <source>
        <dbReference type="PROSITE" id="PS50016"/>
    </source>
</evidence>
<evidence type="ECO:0000256" key="3">
    <source>
        <dbReference type="ARBA" id="ARBA00022771"/>
    </source>
</evidence>
<feature type="compositionally biased region" description="Low complexity" evidence="9">
    <location>
        <begin position="2582"/>
        <end position="2621"/>
    </location>
</feature>
<feature type="compositionally biased region" description="Low complexity" evidence="9">
    <location>
        <begin position="1369"/>
        <end position="1392"/>
    </location>
</feature>
<feature type="compositionally biased region" description="Pro residues" evidence="9">
    <location>
        <begin position="2216"/>
        <end position="2226"/>
    </location>
</feature>
<feature type="region of interest" description="Disordered" evidence="9">
    <location>
        <begin position="1090"/>
        <end position="1127"/>
    </location>
</feature>
<feature type="compositionally biased region" description="Basic and acidic residues" evidence="9">
    <location>
        <begin position="1955"/>
        <end position="1968"/>
    </location>
</feature>
<feature type="compositionally biased region" description="Low complexity" evidence="9">
    <location>
        <begin position="3274"/>
        <end position="3290"/>
    </location>
</feature>
<feature type="compositionally biased region" description="Low complexity" evidence="9">
    <location>
        <begin position="903"/>
        <end position="917"/>
    </location>
</feature>
<feature type="compositionally biased region" description="Acidic residues" evidence="9">
    <location>
        <begin position="440"/>
        <end position="449"/>
    </location>
</feature>
<feature type="compositionally biased region" description="Basic and acidic residues" evidence="9">
    <location>
        <begin position="783"/>
        <end position="800"/>
    </location>
</feature>
<feature type="compositionally biased region" description="Basic and acidic residues" evidence="9">
    <location>
        <begin position="1442"/>
        <end position="1454"/>
    </location>
</feature>
<feature type="compositionally biased region" description="Polar residues" evidence="9">
    <location>
        <begin position="2190"/>
        <end position="2206"/>
    </location>
</feature>
<dbReference type="Proteomes" id="UP001286313">
    <property type="component" value="Unassembled WGS sequence"/>
</dbReference>
<feature type="region of interest" description="Disordered" evidence="9">
    <location>
        <begin position="805"/>
        <end position="1049"/>
    </location>
</feature>
<dbReference type="InterPro" id="IPR050701">
    <property type="entry name" value="Histone_Mod_Regulator"/>
</dbReference>
<feature type="compositionally biased region" description="Basic and acidic residues" evidence="9">
    <location>
        <begin position="1751"/>
        <end position="1786"/>
    </location>
</feature>
<feature type="region of interest" description="Disordered" evidence="9">
    <location>
        <begin position="2317"/>
        <end position="2352"/>
    </location>
</feature>
<keyword evidence="2" id="KW-0677">Repeat</keyword>
<dbReference type="InterPro" id="IPR013083">
    <property type="entry name" value="Znf_RING/FYVE/PHD"/>
</dbReference>
<feature type="compositionally biased region" description="Basic residues" evidence="9">
    <location>
        <begin position="1270"/>
        <end position="1281"/>
    </location>
</feature>
<dbReference type="SUPFAM" id="SSF57903">
    <property type="entry name" value="FYVE/PHD zinc finger"/>
    <property type="match status" value="1"/>
</dbReference>
<feature type="compositionally biased region" description="Basic and acidic residues" evidence="9">
    <location>
        <begin position="1815"/>
        <end position="1824"/>
    </location>
</feature>
<dbReference type="PANTHER" id="PTHR13793:SF160">
    <property type="entry name" value="PHD FINGER PROTEIN RHINOCEROS"/>
    <property type="match status" value="1"/>
</dbReference>
<feature type="compositionally biased region" description="Pro residues" evidence="9">
    <location>
        <begin position="3206"/>
        <end position="3215"/>
    </location>
</feature>
<evidence type="ECO:0000313" key="13">
    <source>
        <dbReference type="Proteomes" id="UP001286313"/>
    </source>
</evidence>
<feature type="compositionally biased region" description="Gly residues" evidence="9">
    <location>
        <begin position="3062"/>
        <end position="3073"/>
    </location>
</feature>
<reference evidence="12" key="1">
    <citation type="submission" date="2023-10" db="EMBL/GenBank/DDBJ databases">
        <title>Genome assemblies of two species of porcelain crab, Petrolisthes cinctipes and Petrolisthes manimaculis (Anomura: Porcellanidae).</title>
        <authorList>
            <person name="Angst P."/>
        </authorList>
    </citation>
    <scope>NUCLEOTIDE SEQUENCE</scope>
    <source>
        <strain evidence="12">PB745_01</strain>
        <tissue evidence="12">Gill</tissue>
    </source>
</reference>
<feature type="compositionally biased region" description="Basic and acidic residues" evidence="9">
    <location>
        <begin position="2646"/>
        <end position="2671"/>
    </location>
</feature>
<dbReference type="Gene3D" id="3.30.40.10">
    <property type="entry name" value="Zinc/RING finger domain, C3HC4 (zinc finger)"/>
    <property type="match status" value="2"/>
</dbReference>
<feature type="domain" description="PHD-type" evidence="11">
    <location>
        <begin position="314"/>
        <end position="431"/>
    </location>
</feature>
<name>A0AAE1FFI5_PETCI</name>
<feature type="compositionally biased region" description="Polar residues" evidence="9">
    <location>
        <begin position="2950"/>
        <end position="2961"/>
    </location>
</feature>
<dbReference type="InterPro" id="IPR019786">
    <property type="entry name" value="Zinc_finger_PHD-type_CS"/>
</dbReference>
<feature type="compositionally biased region" description="Low complexity" evidence="9">
    <location>
        <begin position="2232"/>
        <end position="2264"/>
    </location>
</feature>
<feature type="compositionally biased region" description="Polar residues" evidence="9">
    <location>
        <begin position="2433"/>
        <end position="2453"/>
    </location>
</feature>
<keyword evidence="4" id="KW-0862">Zinc</keyword>
<feature type="region of interest" description="Disordered" evidence="9">
    <location>
        <begin position="1887"/>
        <end position="2032"/>
    </location>
</feature>
<feature type="compositionally biased region" description="Pro residues" evidence="9">
    <location>
        <begin position="3145"/>
        <end position="3156"/>
    </location>
</feature>
<feature type="compositionally biased region" description="Basic residues" evidence="9">
    <location>
        <begin position="2505"/>
        <end position="2530"/>
    </location>
</feature>
<evidence type="ECO:0000313" key="12">
    <source>
        <dbReference type="EMBL" id="KAK3872896.1"/>
    </source>
</evidence>
<evidence type="ECO:0000256" key="8">
    <source>
        <dbReference type="PROSITE-ProRule" id="PRU00146"/>
    </source>
</evidence>
<dbReference type="GO" id="GO:0008270">
    <property type="term" value="F:zinc ion binding"/>
    <property type="evidence" value="ECO:0007669"/>
    <property type="project" value="UniProtKB-KW"/>
</dbReference>
<feature type="compositionally biased region" description="Low complexity" evidence="9">
    <location>
        <begin position="2371"/>
        <end position="2432"/>
    </location>
</feature>
<feature type="compositionally biased region" description="Low complexity" evidence="9">
    <location>
        <begin position="688"/>
        <end position="704"/>
    </location>
</feature>
<gene>
    <name evidence="12" type="ORF">Pcinc_022057</name>
</gene>
<dbReference type="PANTHER" id="PTHR13793">
    <property type="entry name" value="PHD FINGER PROTEINS"/>
    <property type="match status" value="1"/>
</dbReference>
<feature type="region of interest" description="Disordered" evidence="9">
    <location>
        <begin position="2364"/>
        <end position="2706"/>
    </location>
</feature>
<feature type="compositionally biased region" description="Basic and acidic residues" evidence="9">
    <location>
        <begin position="2884"/>
        <end position="2932"/>
    </location>
</feature>
<evidence type="ECO:0000256" key="9">
    <source>
        <dbReference type="SAM" id="MobiDB-lite"/>
    </source>
</evidence>
<feature type="region of interest" description="Disordered" evidence="9">
    <location>
        <begin position="1807"/>
        <end position="1856"/>
    </location>
</feature>
<dbReference type="FunFam" id="3.30.40.10:FF:000004">
    <property type="entry name" value="Jade family PHD finger 2"/>
    <property type="match status" value="1"/>
</dbReference>
<feature type="compositionally biased region" description="Basic and acidic residues" evidence="9">
    <location>
        <begin position="725"/>
        <end position="734"/>
    </location>
</feature>
<feature type="compositionally biased region" description="Basic and acidic residues" evidence="9">
    <location>
        <begin position="2566"/>
        <end position="2577"/>
    </location>
</feature>
<keyword evidence="3 8" id="KW-0863">Zinc-finger</keyword>
<feature type="region of interest" description="Disordered" evidence="9">
    <location>
        <begin position="3274"/>
        <end position="3295"/>
    </location>
</feature>
<feature type="region of interest" description="Disordered" evidence="9">
    <location>
        <begin position="781"/>
        <end position="800"/>
    </location>
</feature>
<evidence type="ECO:0000256" key="7">
    <source>
        <dbReference type="ARBA" id="ARBA00068706"/>
    </source>
</evidence>
<feature type="region of interest" description="Disordered" evidence="9">
    <location>
        <begin position="1744"/>
        <end position="1789"/>
    </location>
</feature>
<keyword evidence="13" id="KW-1185">Reference proteome</keyword>
<comment type="similarity">
    <text evidence="5">Belongs to the JADE family.</text>
</comment>
<dbReference type="GO" id="GO:0006357">
    <property type="term" value="P:regulation of transcription by RNA polymerase II"/>
    <property type="evidence" value="ECO:0007669"/>
    <property type="project" value="TreeGrafter"/>
</dbReference>
<feature type="compositionally biased region" description="Basic and acidic residues" evidence="9">
    <location>
        <begin position="1835"/>
        <end position="1848"/>
    </location>
</feature>
<evidence type="ECO:0000256" key="2">
    <source>
        <dbReference type="ARBA" id="ARBA00022737"/>
    </source>
</evidence>
<feature type="compositionally biased region" description="Basic and acidic residues" evidence="9">
    <location>
        <begin position="3024"/>
        <end position="3037"/>
    </location>
</feature>
<comment type="function">
    <text evidence="6">May function as a negative regulator of the EGFR/Ras/MAPK signaling pathway during eye development.</text>
</comment>
<feature type="compositionally biased region" description="Low complexity" evidence="9">
    <location>
        <begin position="1097"/>
        <end position="1122"/>
    </location>
</feature>
<feature type="compositionally biased region" description="Basic and acidic residues" evidence="9">
    <location>
        <begin position="2979"/>
        <end position="3006"/>
    </location>
</feature>
<feature type="compositionally biased region" description="Basic residues" evidence="9">
    <location>
        <begin position="1034"/>
        <end position="1043"/>
    </location>
</feature>
<accession>A0AAE1FFI5</accession>
<feature type="region of interest" description="Disordered" evidence="9">
    <location>
        <begin position="638"/>
        <end position="776"/>
    </location>
</feature>
<comment type="caution">
    <text evidence="12">The sequence shown here is derived from an EMBL/GenBank/DDBJ whole genome shotgun (WGS) entry which is preliminary data.</text>
</comment>
<dbReference type="CDD" id="cd15573">
    <property type="entry name" value="PHD_JADE"/>
    <property type="match status" value="1"/>
</dbReference>
<protein>
    <recommendedName>
        <fullName evidence="7">PHD finger protein rhinoceros</fullName>
    </recommendedName>
</protein>
<keyword evidence="1" id="KW-0479">Metal-binding</keyword>
<feature type="region of interest" description="Disordered" evidence="9">
    <location>
        <begin position="437"/>
        <end position="463"/>
    </location>
</feature>
<feature type="compositionally biased region" description="Polar residues" evidence="9">
    <location>
        <begin position="3160"/>
        <end position="3176"/>
    </location>
</feature>
<evidence type="ECO:0000256" key="4">
    <source>
        <dbReference type="ARBA" id="ARBA00022833"/>
    </source>
</evidence>
<feature type="compositionally biased region" description="Basic and acidic residues" evidence="9">
    <location>
        <begin position="1462"/>
        <end position="1474"/>
    </location>
</feature>
<feature type="compositionally biased region" description="Basic and acidic residues" evidence="9">
    <location>
        <begin position="1332"/>
        <end position="1353"/>
    </location>
</feature>
<feature type="compositionally biased region" description="Basic and acidic residues" evidence="9">
    <location>
        <begin position="2491"/>
        <end position="2504"/>
    </location>
</feature>
<feature type="region of interest" description="Disordered" evidence="9">
    <location>
        <begin position="2050"/>
        <end position="2073"/>
    </location>
</feature>
<proteinExistence type="inferred from homology"/>
<dbReference type="SUPFAM" id="SSF81995">
    <property type="entry name" value="beta-sandwich domain of Sec23/24"/>
    <property type="match status" value="1"/>
</dbReference>
<feature type="compositionally biased region" description="Low complexity" evidence="9">
    <location>
        <begin position="2779"/>
        <end position="2788"/>
    </location>
</feature>
<evidence type="ECO:0000259" key="11">
    <source>
        <dbReference type="PROSITE" id="PS51805"/>
    </source>
</evidence>
<feature type="region of interest" description="Disordered" evidence="9">
    <location>
        <begin position="2779"/>
        <end position="3262"/>
    </location>
</feature>
<dbReference type="Pfam" id="PF13831">
    <property type="entry name" value="PHD_2"/>
    <property type="match status" value="1"/>
</dbReference>
<dbReference type="FunFam" id="3.30.40.10:FF:000030">
    <property type="entry name" value="Protein Jade-1 isoform 1"/>
    <property type="match status" value="1"/>
</dbReference>
<feature type="compositionally biased region" description="Basic and acidic residues" evidence="9">
    <location>
        <begin position="1147"/>
        <end position="1169"/>
    </location>
</feature>
<dbReference type="InterPro" id="IPR001965">
    <property type="entry name" value="Znf_PHD"/>
</dbReference>
<dbReference type="InterPro" id="IPR034732">
    <property type="entry name" value="EPHD"/>
</dbReference>
<feature type="region of interest" description="Disordered" evidence="9">
    <location>
        <begin position="2181"/>
        <end position="2266"/>
    </location>
</feature>
<dbReference type="EMBL" id="JAWQEG010002292">
    <property type="protein sequence ID" value="KAK3872896.1"/>
    <property type="molecule type" value="Genomic_DNA"/>
</dbReference>
<dbReference type="PROSITE" id="PS01359">
    <property type="entry name" value="ZF_PHD_1"/>
    <property type="match status" value="1"/>
</dbReference>
<feature type="compositionally biased region" description="Basic and acidic residues" evidence="9">
    <location>
        <begin position="1582"/>
        <end position="1664"/>
    </location>
</feature>
<feature type="compositionally biased region" description="Basic and acidic residues" evidence="9">
    <location>
        <begin position="974"/>
        <end position="986"/>
    </location>
</feature>
<feature type="compositionally biased region" description="Basic residues" evidence="9">
    <location>
        <begin position="842"/>
        <end position="852"/>
    </location>
</feature>
<evidence type="ECO:0000256" key="5">
    <source>
        <dbReference type="ARBA" id="ARBA00038371"/>
    </source>
</evidence>
<dbReference type="InterPro" id="IPR019542">
    <property type="entry name" value="Enhancer_polycomb-like_N"/>
</dbReference>
<dbReference type="PROSITE" id="PS51805">
    <property type="entry name" value="EPHD"/>
    <property type="match status" value="1"/>
</dbReference>
<dbReference type="InterPro" id="IPR019787">
    <property type="entry name" value="Znf_PHD-finger"/>
</dbReference>
<sequence>MWVTESPIGDNYAKVKMSQRIKRQLSKAGGSVEGGGGGSSQTFASRKKRRIDNSASDDEERSVWTPKHLGDLRAYNRSASEAPAELFRKDLISAMKLADNEPLSSDDYWGIGDPWKQEWERGVQVPVNPDSLPESSVTVTLHKPVRDREANFRLFSMLKIGIQPSSTKDKLIRVNHDEFFSNEQHILSNLPTKAEKMCRYDMDDLDDQWLTAYNGERARMGAAPVPPLIFEMIVEHLEETCWENIHKMLKTEESLSIEFDEDVICDVCRSPDSEEGNEMVFCDSCNICVHQACYGITAIPSGSWLCRTCSLGIKPDCVLCPNKGGAMKSTKSGQKWAHVACALWIPEVSIGSVERMEPITKIPNIPQSRWALVCVLCRERRGACIQCSVKTCKTAYHVTCAFKHGLEMKAIIEDESADDGVKLRSYCEKHSVSSKKLAADEGESEEGEDSTAPKKKKDWSSEQKNQARAAKLRQIESEFYKHVDVLETSNYLDIDFETTETIYNYWKLKRRASFNKPLLTPRSEEIDLLSQQQEHDIERMKMFVQLRQYLERVRNLCYMVNRRERLSRSFIKTREQTFSKQVALLSAGGLSPQEAEAIRQANHGPSVYDQLYSHPGAPRHSQKQFKKMVAAITGGPGAAATAAAPVPRPRKVPQKKDINGLIRPKKEKTDNPYKKLYMNGAEQRRSRSSSLGTTTDSDSSLPSSKWTLPAKSSGRYPVYTTSEEDTNKENHSLKLEPPTPKPRPAFLHHTDKESGAMTVGTRGGRMGRKRRGMGRATVMKSKSFRDRVGLSGDDRDTKDFDALISDKTVKIEPNTSSSRATRGVETSEDEADVPPPKPKPQPTRRRTKKKVTPPKVESSASSEDDPPAPTLTLVKDKKPARRGGRWGKSVVPGVGVGGGGLGSAAAGSEATSASSPALEPPKLELSDDDELLPPTYKLSSDDDEKSHDGAALSSDGMCSDRTDSSSDNAPDSTLSKEPKKSEKKGETVSSDSDVNSDDANKDSTIDSQNHATLKTKAAKKEFTPKIEAKVERMNKKKGGRAGKKVGEKIKVEGKQAEEVEGEPTNMKVAETEATQGHLFVPQRKAAKKASELITSQNTTSTAATTTTATTTTANTTPAHNTTLPDTKKITSKLVREVKEEVEEVEPEEKKLVDEKKVVEEKKVPEEKRGTPTKGRKGKVTREKSDRTTTDEPKTEAVEAPKKNLFEPPEILPYVPMRQAARKAAENLKGGNNKAGPSVTSGTEEIEAPPTPATSPAKAKRISRQESRVTGRAKSKSPRAAKQHSPVIATERESGSEAENASVMRRPAKDQKDQQKGSKSIFSDSEEECVAAGKKERVVQVRPDPILEVKDTHTGEQFFRGEIFLREYQSSSDNESSGPPGSPGGKQPTSPGSAEDESRENARILHPIRASSVDGDLHLTSDSDEREDENQEPAIGTRRKAPDKKLKTSEGRPEHGFQPPVTERGESRVSAEKEATGASIKPGGRREGGGLESRLRQSGAECGPRTGTGDLPLQDIPSHIDAPPRTGHRGGGREREPPPLPGHRPTSREVQSKEPPQLRTGRKTTEGSSQEKLPPPTRGLSSSKKEETVVVKETDVTRQRREGLRDKGEAAKEKDKGEVTREKDKADLLKGRERRTEKDKEDRLGELNKSDKNEMPSLPRERILSSRDSVLPSREKLTSQRGSLPVKDNILTSREAVASKEKRDVKAKQPVEEDIERRGKVEGVGDKSEVCVVEALHEPAVEIPKSVTNSRLSRETSDHLSKAEGKETKREGEVAAKNSEKEEEVQRRPGVFGYVEEEEVKVEHLEDIVETSDTEPETKKVRISDSDEECVVADSAEEKRRVEQPKDSGYKSAINTPEPVDRVQVGCPELVTVNTVVNNYLSEAASGDMAEVGGKTPVEPSPSPVPVLAPATTPASTATPTPPKVSIPTLTPVSAPASSEAKQHAPNKFLSPTRKKNLEDVIGEMKRQAEAQPEPSASATPTPTATSRETPSPSSEVAVTSPPSSQSFPLPQSEGPATTSQAVTEGPANKNGNTATEASFVEQWRGQWVKSPTPAEHEVDPPGSLPPHLPMPGLDMGMASSMSLLDVQRALYPDQQLFSFDHLINTHHGMLPPSADPLNLNRFRHILEPGPPLSMFPPGLPFLQQHPAATATPDMAALTQYAQAQAQASRDTENAEDRMRLPILDAPSPSPDLTSLNKANSRSSTKVAKQLPSPLLVAPPHPSPPTKVLPGLSSPSTTTPTTTTTTTTTPAPTPVTTTTTTSSVSSREESVLAHSKVTPAPVSPPSAFNKCELAETPPSDRSLLLSRAATIASDQPHFPAATKVSKPAVSPTLSTTDVTTKVSQSLASPPVNSVFGNKKSFLTHPPSSVAATPHSSLPVLPTTTSSNSSTTASSSSTSTVTTTTTTVTTTSTTTTSSVVSAVSKSPMPVVSSPATHEQASPQVETITVEDSPTPQREEQTTISKRVPIYMQEPRVAKQEKRSPRSRTLSPRWNKEPPSKPREKKSGKGGRGGHNKGNRGKSAGKGKGRGHSPRFNSVSVPKELVGTVYDFDFDNEFDDDGPANNTLDDLRRSREKRQSVDTVPQQMQQQQPQQQQQSQQQQPQLPQPAQQQQDQQQQLQQQQSTTPTYSTDQKEQSPKKSGKKSKSLYKDKASARPIEEDHDKVAKILEDYRNTQNNQLRRSAHSPSPPLPDSLSDGGRPKTPDLQTIPQFTAELATSISESKLTVTSVSEAREAGPAANLSTAQKEVSDHGKVALNVPTAHLGIDERTNQLKLKIKGPYANSYSSSSAVPPPPEASGAPAPASTTSTLRRMRKKELIRQYQDQLPTEASDAGPISSAPNPTPHIRTGITIPKAIASMTSIPTREDYKMYTQDDSASGSRRKRPTRELRHLNVWAIKDEAGKRNSEATDSSDPSRKRARSAKDTKSSDEKDVWSAKPPPKLRISLSKKGSEVTTVPPDNTGKQPRPPKKRLAEENPMVKIKSDSMKFREQIMADFDRPGKKGMDREKKNKKRRVYSGEGGGSGSEAKEGDSGDKHDIKVIAGDSTNAPKLVIRIGKGKSDNIGLGGGTGNGSGGSSSKVGSDDPESLTPSLKIRLSLPKPDSDSSKEESTATAKVPLKLKLSRRPDGYVASNTPRKPQPDVQDRGPGPPASRPPDQPPSMSQPEQSVTDTSAASPTCSLPPKPYPIDTGPSPISDLPPDPGIAQDTPPAPPPPPVIPYEVYPHQADPPTAGGQEQLGLGPAEYGLGGLGPPGIGPPPPRPELSDEMLMQRLQAQLAAGAAAAAAGQPPQQQTLIDVPGIHHTLYPYKEGSDCR</sequence>
<feature type="compositionally biased region" description="Basic and acidic residues" evidence="9">
    <location>
        <begin position="1483"/>
        <end position="1494"/>
    </location>
</feature>
<feature type="compositionally biased region" description="Basic and acidic residues" evidence="9">
    <location>
        <begin position="1696"/>
        <end position="1720"/>
    </location>
</feature>
<feature type="compositionally biased region" description="Low complexity" evidence="9">
    <location>
        <begin position="1907"/>
        <end position="1918"/>
    </location>
</feature>
<dbReference type="PROSITE" id="PS50016">
    <property type="entry name" value="ZF_PHD_2"/>
    <property type="match status" value="1"/>
</dbReference>
<feature type="domain" description="PHD-type" evidence="10">
    <location>
        <begin position="262"/>
        <end position="312"/>
    </location>
</feature>
<dbReference type="Pfam" id="PF13832">
    <property type="entry name" value="zf-HC5HC2H_2"/>
    <property type="match status" value="1"/>
</dbReference>
<feature type="compositionally biased region" description="Acidic residues" evidence="9">
    <location>
        <begin position="2549"/>
        <end position="2559"/>
    </location>
</feature>
<feature type="compositionally biased region" description="Basic and acidic residues" evidence="9">
    <location>
        <begin position="1306"/>
        <end position="1315"/>
    </location>
</feature>
<dbReference type="CDD" id="cd15671">
    <property type="entry name" value="ePHD_JADE"/>
    <property type="match status" value="1"/>
</dbReference>
<feature type="compositionally biased region" description="Low complexity" evidence="9">
    <location>
        <begin position="1969"/>
        <end position="2012"/>
    </location>
</feature>
<feature type="compositionally biased region" description="Basic and acidic residues" evidence="9">
    <location>
        <begin position="1179"/>
        <end position="1204"/>
    </location>
</feature>
<dbReference type="SMART" id="SM00249">
    <property type="entry name" value="PHD"/>
    <property type="match status" value="2"/>
</dbReference>
<feature type="region of interest" description="Disordered" evidence="9">
    <location>
        <begin position="23"/>
        <end position="62"/>
    </location>
</feature>
<feature type="compositionally biased region" description="Basic and acidic residues" evidence="9">
    <location>
        <begin position="1018"/>
        <end position="1033"/>
    </location>
</feature>
<feature type="compositionally biased region" description="Polar residues" evidence="9">
    <location>
        <begin position="2330"/>
        <end position="2352"/>
    </location>
</feature>
<evidence type="ECO:0000256" key="1">
    <source>
        <dbReference type="ARBA" id="ARBA00022723"/>
    </source>
</evidence>
<feature type="region of interest" description="Disordered" evidence="9">
    <location>
        <begin position="1140"/>
        <end position="1720"/>
    </location>
</feature>
<evidence type="ECO:0000256" key="6">
    <source>
        <dbReference type="ARBA" id="ARBA00055261"/>
    </source>
</evidence>